<feature type="signal peptide" evidence="1">
    <location>
        <begin position="1"/>
        <end position="20"/>
    </location>
</feature>
<evidence type="ECO:0000256" key="1">
    <source>
        <dbReference type="SAM" id="SignalP"/>
    </source>
</evidence>
<dbReference type="EMBL" id="JAATJB010000004">
    <property type="protein sequence ID" value="NJB97378.1"/>
    <property type="molecule type" value="Genomic_DNA"/>
</dbReference>
<accession>A0A7X5XYN4</accession>
<comment type="caution">
    <text evidence="2">The sequence shown here is derived from an EMBL/GenBank/DDBJ whole genome shotgun (WGS) entry which is preliminary data.</text>
</comment>
<feature type="chain" id="PRO_5030770303" evidence="1">
    <location>
        <begin position="21"/>
        <end position="366"/>
    </location>
</feature>
<protein>
    <submittedName>
        <fullName evidence="2">Uncharacterized protein</fullName>
    </submittedName>
</protein>
<dbReference type="Proteomes" id="UP000531251">
    <property type="component" value="Unassembled WGS sequence"/>
</dbReference>
<keyword evidence="3" id="KW-1185">Reference proteome</keyword>
<keyword evidence="1" id="KW-0732">Signal</keyword>
<name>A0A7X5XYN4_9SPHN</name>
<dbReference type="RefSeq" id="WP_125977089.1">
    <property type="nucleotide sequence ID" value="NZ_BAAADY010000013.1"/>
</dbReference>
<dbReference type="AlphaFoldDB" id="A0A7X5XYN4"/>
<reference evidence="2 3" key="1">
    <citation type="submission" date="2020-03" db="EMBL/GenBank/DDBJ databases">
        <title>Genomic Encyclopedia of Type Strains, Phase IV (KMG-IV): sequencing the most valuable type-strain genomes for metagenomic binning, comparative biology and taxonomic classification.</title>
        <authorList>
            <person name="Goeker M."/>
        </authorList>
    </citation>
    <scope>NUCLEOTIDE SEQUENCE [LARGE SCALE GENOMIC DNA]</scope>
    <source>
        <strain evidence="2 3">DSM 7225</strain>
    </source>
</reference>
<sequence>MILYALAPLVLAAAPVPAQTGPSFACATAATPTEKAICADPKLGALDREMAQLFGIAKESALGSGPSSQLAAQRAALQEMRACKPPLAPCLLDRYAMRNQELAIAALPKAPAIALAVLRRGDPAFAPILEAVQLWSEAPVDANWSAPERAQRRTRIAALLKPYLTGLQTKPDQSFGNSVLREPGTDGVTVKTIDDLFSSDRHFAAFLNVLGPYLDEPKITGAPRALPCAAIVRHPKLLDATGPIFGSTMDNFVLRNDCSDTLPPLPSLGALQTKLFRGWPDCEGTIRYMAYSSFNRDVDAARLGLVDPGKATPLPARKGVTKADLDGVERDLSAYYATYLHRAPVAAARMARSALFRLMTDAHQCE</sequence>
<evidence type="ECO:0000313" key="2">
    <source>
        <dbReference type="EMBL" id="NJB97378.1"/>
    </source>
</evidence>
<organism evidence="2 3">
    <name type="scientific">Sphingomonas trueperi</name>
    <dbReference type="NCBI Taxonomy" id="53317"/>
    <lineage>
        <taxon>Bacteria</taxon>
        <taxon>Pseudomonadati</taxon>
        <taxon>Pseudomonadota</taxon>
        <taxon>Alphaproteobacteria</taxon>
        <taxon>Sphingomonadales</taxon>
        <taxon>Sphingomonadaceae</taxon>
        <taxon>Sphingomonas</taxon>
    </lineage>
</organism>
<gene>
    <name evidence="2" type="ORF">GGR89_001690</name>
</gene>
<proteinExistence type="predicted"/>
<evidence type="ECO:0000313" key="3">
    <source>
        <dbReference type="Proteomes" id="UP000531251"/>
    </source>
</evidence>